<keyword evidence="2" id="KW-1185">Reference proteome</keyword>
<protein>
    <submittedName>
        <fullName evidence="1">Uncharacterized protein</fullName>
    </submittedName>
</protein>
<gene>
    <name evidence="1" type="ORF">SG35_021720</name>
</gene>
<dbReference type="RefSeq" id="WP_152646551.1">
    <property type="nucleotide sequence ID" value="NZ_CP059735.1"/>
</dbReference>
<proteinExistence type="predicted"/>
<evidence type="ECO:0000313" key="2">
    <source>
        <dbReference type="Proteomes" id="UP000032568"/>
    </source>
</evidence>
<dbReference type="AlphaFoldDB" id="A0AAF0C2I4"/>
<dbReference type="KEGG" id="tact:SG35_021720"/>
<evidence type="ECO:0000313" key="1">
    <source>
        <dbReference type="EMBL" id="WDD97885.1"/>
    </source>
</evidence>
<dbReference type="EMBL" id="CP059735">
    <property type="protein sequence ID" value="WDD97885.1"/>
    <property type="molecule type" value="Genomic_DNA"/>
</dbReference>
<dbReference type="Proteomes" id="UP000032568">
    <property type="component" value="Chromosome"/>
</dbReference>
<reference evidence="1 2" key="1">
    <citation type="journal article" date="2015" name="Genome Announc.">
        <title>Draft Genome Sequences of Marine Isolates of Thalassomonas viridans and Thalassomonas actiniarum.</title>
        <authorList>
            <person name="Olonade I."/>
            <person name="van Zyl L.J."/>
            <person name="Trindade M."/>
        </authorList>
    </citation>
    <scope>NUCLEOTIDE SEQUENCE [LARGE SCALE GENOMIC DNA]</scope>
    <source>
        <strain evidence="1 2">A5K-106</strain>
    </source>
</reference>
<organism evidence="1 2">
    <name type="scientific">Thalassomonas actiniarum</name>
    <dbReference type="NCBI Taxonomy" id="485447"/>
    <lineage>
        <taxon>Bacteria</taxon>
        <taxon>Pseudomonadati</taxon>
        <taxon>Pseudomonadota</taxon>
        <taxon>Gammaproteobacteria</taxon>
        <taxon>Alteromonadales</taxon>
        <taxon>Colwelliaceae</taxon>
        <taxon>Thalassomonas</taxon>
    </lineage>
</organism>
<sequence length="59" mass="6990">MMFSVMELRVIRTSVKKTMEELIKRKGILDPESDDAVEITNDLMMYQNIIEKINDREEV</sequence>
<reference evidence="1 2" key="2">
    <citation type="journal article" date="2022" name="Mar. Drugs">
        <title>Bioassay-Guided Fractionation Leads to the Detection of Cholic Acid Generated by the Rare Thalassomonas sp.</title>
        <authorList>
            <person name="Pheiffer F."/>
            <person name="Schneider Y.K."/>
            <person name="Hansen E.H."/>
            <person name="Andersen J.H."/>
            <person name="Isaksson J."/>
            <person name="Busche T."/>
            <person name="R C."/>
            <person name="Kalinowski J."/>
            <person name="Zyl L.V."/>
            <person name="Trindade M."/>
        </authorList>
    </citation>
    <scope>NUCLEOTIDE SEQUENCE [LARGE SCALE GENOMIC DNA]</scope>
    <source>
        <strain evidence="1 2">A5K-106</strain>
    </source>
</reference>
<accession>A0AAF0C2I4</accession>
<name>A0AAF0C2I4_9GAMM</name>